<organism evidence="1 2">
    <name type="scientific">Nitrospira defluvii</name>
    <dbReference type="NCBI Taxonomy" id="330214"/>
    <lineage>
        <taxon>Bacteria</taxon>
        <taxon>Pseudomonadati</taxon>
        <taxon>Nitrospirota</taxon>
        <taxon>Nitrospiria</taxon>
        <taxon>Nitrospirales</taxon>
        <taxon>Nitrospiraceae</taxon>
        <taxon>Nitrospira</taxon>
    </lineage>
</organism>
<proteinExistence type="predicted"/>
<dbReference type="EMBL" id="CAJNBJ010000021">
    <property type="protein sequence ID" value="CAE6799936.1"/>
    <property type="molecule type" value="Genomic_DNA"/>
</dbReference>
<keyword evidence="2" id="KW-1185">Reference proteome</keyword>
<dbReference type="RefSeq" id="WP_213044192.1">
    <property type="nucleotide sequence ID" value="NZ_CAJNBJ010000021.1"/>
</dbReference>
<gene>
    <name evidence="1" type="ORF">NSPZN2_80011</name>
</gene>
<sequence>MSGRTKNEAIIEALESAGYQDIRLKVVPKRFLFSNGRCQAELEFSRNYFDDTTLVTLQGLMQETILPAIKQQLGKRVYVDARGIRITPSTHSRADKC</sequence>
<evidence type="ECO:0000313" key="1">
    <source>
        <dbReference type="EMBL" id="CAE6799936.1"/>
    </source>
</evidence>
<comment type="caution">
    <text evidence="1">The sequence shown here is derived from an EMBL/GenBank/DDBJ whole genome shotgun (WGS) entry which is preliminary data.</text>
</comment>
<reference evidence="1 2" key="1">
    <citation type="submission" date="2021-02" db="EMBL/GenBank/DDBJ databases">
        <authorList>
            <person name="Han P."/>
        </authorList>
    </citation>
    <scope>NUCLEOTIDE SEQUENCE [LARGE SCALE GENOMIC DNA]</scope>
    <source>
        <strain evidence="1">Candidatus Nitrospira sp. ZN2</strain>
    </source>
</reference>
<evidence type="ECO:0000313" key="2">
    <source>
        <dbReference type="Proteomes" id="UP000675880"/>
    </source>
</evidence>
<dbReference type="Proteomes" id="UP000675880">
    <property type="component" value="Unassembled WGS sequence"/>
</dbReference>
<protein>
    <submittedName>
        <fullName evidence="1">Uncharacterized protein</fullName>
    </submittedName>
</protein>
<name>A0ABN7MFL0_9BACT</name>
<accession>A0ABN7MFL0</accession>